<reference evidence="9" key="1">
    <citation type="submission" date="2017-05" db="EMBL/GenBank/DDBJ databases">
        <authorList>
            <person name="Sharma S."/>
            <person name="Sidhu C."/>
            <person name="Pinnaka A.K."/>
        </authorList>
    </citation>
    <scope>NUCLEOTIDE SEQUENCE [LARGE SCALE GENOMIC DNA]</scope>
    <source>
        <strain evidence="9">AK93</strain>
    </source>
</reference>
<dbReference type="SUPFAM" id="SSF54001">
    <property type="entry name" value="Cysteine proteinases"/>
    <property type="match status" value="1"/>
</dbReference>
<keyword evidence="2" id="KW-0645">Protease</keyword>
<keyword evidence="4" id="KW-0378">Hydrolase</keyword>
<feature type="signal peptide" evidence="6">
    <location>
        <begin position="1"/>
        <end position="19"/>
    </location>
</feature>
<evidence type="ECO:0000256" key="6">
    <source>
        <dbReference type="SAM" id="SignalP"/>
    </source>
</evidence>
<sequence length="157" mass="17356">MRILLTLCVLAVLSGCATTQNGHSTSGASTALPNTHETRAALYDQHAQWQGTPYLLGGLSQNGIDCSGFVLTTFRQQFGIDLPRTTQVQASLGKPVRQNDLQAGDLVFFRTGKRTQHVGIYVENRTFLHASTSQGVTLSQLDNPYWQSSFWRARRID</sequence>
<dbReference type="Pfam" id="PF00877">
    <property type="entry name" value="NLPC_P60"/>
    <property type="match status" value="1"/>
</dbReference>
<evidence type="ECO:0000256" key="5">
    <source>
        <dbReference type="ARBA" id="ARBA00022807"/>
    </source>
</evidence>
<protein>
    <submittedName>
        <fullName evidence="8">Peptidase P60</fullName>
    </submittedName>
</protein>
<dbReference type="PROSITE" id="PS51935">
    <property type="entry name" value="NLPC_P60"/>
    <property type="match status" value="1"/>
</dbReference>
<dbReference type="Gene3D" id="3.90.1720.10">
    <property type="entry name" value="endopeptidase domain like (from Nostoc punctiforme)"/>
    <property type="match status" value="1"/>
</dbReference>
<feature type="domain" description="NlpC/P60" evidence="7">
    <location>
        <begin position="36"/>
        <end position="157"/>
    </location>
</feature>
<evidence type="ECO:0000256" key="1">
    <source>
        <dbReference type="ARBA" id="ARBA00007074"/>
    </source>
</evidence>
<dbReference type="GO" id="GO:0006508">
    <property type="term" value="P:proteolysis"/>
    <property type="evidence" value="ECO:0007669"/>
    <property type="project" value="UniProtKB-KW"/>
</dbReference>
<evidence type="ECO:0000256" key="4">
    <source>
        <dbReference type="ARBA" id="ARBA00022801"/>
    </source>
</evidence>
<feature type="chain" id="PRO_5017580294" evidence="6">
    <location>
        <begin position="20"/>
        <end position="157"/>
    </location>
</feature>
<dbReference type="InterPro" id="IPR038765">
    <property type="entry name" value="Papain-like_cys_pep_sf"/>
</dbReference>
<keyword evidence="3 6" id="KW-0732">Signal</keyword>
<evidence type="ECO:0000256" key="3">
    <source>
        <dbReference type="ARBA" id="ARBA00022729"/>
    </source>
</evidence>
<dbReference type="Proteomes" id="UP000256763">
    <property type="component" value="Unassembled WGS sequence"/>
</dbReference>
<dbReference type="RefSeq" id="WP_116348150.1">
    <property type="nucleotide sequence ID" value="NZ_NFZW01000016.1"/>
</dbReference>
<evidence type="ECO:0000259" key="7">
    <source>
        <dbReference type="PROSITE" id="PS51935"/>
    </source>
</evidence>
<gene>
    <name evidence="8" type="ORF">CAL65_15115</name>
</gene>
<dbReference type="GO" id="GO:0008234">
    <property type="term" value="F:cysteine-type peptidase activity"/>
    <property type="evidence" value="ECO:0007669"/>
    <property type="project" value="UniProtKB-KW"/>
</dbReference>
<accession>A0A3E0WQ99</accession>
<dbReference type="PANTHER" id="PTHR47360">
    <property type="entry name" value="MUREIN DD-ENDOPEPTIDASE MEPS/MUREIN LD-CARBOXYPEPTIDASE"/>
    <property type="match status" value="1"/>
</dbReference>
<keyword evidence="9" id="KW-1185">Reference proteome</keyword>
<comment type="similarity">
    <text evidence="1">Belongs to the peptidase C40 family.</text>
</comment>
<evidence type="ECO:0000313" key="9">
    <source>
        <dbReference type="Proteomes" id="UP000256763"/>
    </source>
</evidence>
<evidence type="ECO:0000256" key="2">
    <source>
        <dbReference type="ARBA" id="ARBA00022670"/>
    </source>
</evidence>
<dbReference type="PANTHER" id="PTHR47360:SF1">
    <property type="entry name" value="ENDOPEPTIDASE NLPC-RELATED"/>
    <property type="match status" value="1"/>
</dbReference>
<evidence type="ECO:0000313" key="8">
    <source>
        <dbReference type="EMBL" id="RFA34373.1"/>
    </source>
</evidence>
<dbReference type="EMBL" id="NFZW01000016">
    <property type="protein sequence ID" value="RFA34373.1"/>
    <property type="molecule type" value="Genomic_DNA"/>
</dbReference>
<dbReference type="AlphaFoldDB" id="A0A3E0WQ99"/>
<dbReference type="PROSITE" id="PS51257">
    <property type="entry name" value="PROKAR_LIPOPROTEIN"/>
    <property type="match status" value="1"/>
</dbReference>
<proteinExistence type="inferred from homology"/>
<dbReference type="InterPro" id="IPR000064">
    <property type="entry name" value="NLP_P60_dom"/>
</dbReference>
<comment type="caution">
    <text evidence="8">The sequence shown here is derived from an EMBL/GenBank/DDBJ whole genome shotgun (WGS) entry which is preliminary data.</text>
</comment>
<name>A0A3E0WQ99_9GAMM</name>
<keyword evidence="5" id="KW-0788">Thiol protease</keyword>
<dbReference type="InterPro" id="IPR052062">
    <property type="entry name" value="Murein_DD/LD_carboxypeptidase"/>
</dbReference>
<organism evidence="8 9">
    <name type="scientific">Alkalilimnicola ehrlichii</name>
    <dbReference type="NCBI Taxonomy" id="351052"/>
    <lineage>
        <taxon>Bacteria</taxon>
        <taxon>Pseudomonadati</taxon>
        <taxon>Pseudomonadota</taxon>
        <taxon>Gammaproteobacteria</taxon>
        <taxon>Chromatiales</taxon>
        <taxon>Ectothiorhodospiraceae</taxon>
        <taxon>Alkalilimnicola</taxon>
    </lineage>
</organism>